<dbReference type="Pfam" id="PF08281">
    <property type="entry name" value="Sigma70_r4_2"/>
    <property type="match status" value="1"/>
</dbReference>
<dbReference type="EMBL" id="QICD01000002">
    <property type="protein sequence ID" value="RNL48304.1"/>
    <property type="molecule type" value="Genomic_DNA"/>
</dbReference>
<reference evidence="8" key="1">
    <citation type="submission" date="2018-05" db="EMBL/GenBank/DDBJ databases">
        <title>Genome Sequencing of selected type strains of the family Eggerthellaceae.</title>
        <authorList>
            <person name="Danylec N."/>
            <person name="Stoll D.A."/>
            <person name="Doetsch A."/>
            <person name="Huch M."/>
        </authorList>
    </citation>
    <scope>NUCLEOTIDE SEQUENCE [LARGE SCALE GENOMIC DNA]</scope>
    <source>
        <strain evidence="8">DSM 16106</strain>
    </source>
</reference>
<dbReference type="Proteomes" id="UP000278632">
    <property type="component" value="Unassembled WGS sequence"/>
</dbReference>
<dbReference type="OrthoDB" id="9784272at2"/>
<feature type="domain" description="RNA polymerase sigma-70 region 2" evidence="5">
    <location>
        <begin position="14"/>
        <end position="78"/>
    </location>
</feature>
<dbReference type="SUPFAM" id="SSF88946">
    <property type="entry name" value="Sigma2 domain of RNA polymerase sigma factors"/>
    <property type="match status" value="1"/>
</dbReference>
<dbReference type="GO" id="GO:0016987">
    <property type="term" value="F:sigma factor activity"/>
    <property type="evidence" value="ECO:0007669"/>
    <property type="project" value="UniProtKB-KW"/>
</dbReference>
<proteinExistence type="inferred from homology"/>
<sequence>MDERRTAQAEAERLVDAYADLILRLSYTYLKSTHDAEDICQNVLLKLMGRAVPFESTEHERSWVIRSAANACKDVLRSGFRRTSAPLDEMADPPAPEPPESDVLDQVMQLPQNYREAIYLHYYEGYSLKEIAEMTGRSESAVAAHASRGRAKLRAMLKEESDER</sequence>
<name>A0A3N0BJ41_9ACTN</name>
<dbReference type="InterPro" id="IPR039425">
    <property type="entry name" value="RNA_pol_sigma-70-like"/>
</dbReference>
<dbReference type="InterPro" id="IPR036388">
    <property type="entry name" value="WH-like_DNA-bd_sf"/>
</dbReference>
<evidence type="ECO:0000256" key="1">
    <source>
        <dbReference type="ARBA" id="ARBA00010641"/>
    </source>
</evidence>
<comment type="caution">
    <text evidence="7">The sequence shown here is derived from an EMBL/GenBank/DDBJ whole genome shotgun (WGS) entry which is preliminary data.</text>
</comment>
<evidence type="ECO:0000259" key="6">
    <source>
        <dbReference type="Pfam" id="PF08281"/>
    </source>
</evidence>
<dbReference type="RefSeq" id="WP_123191232.1">
    <property type="nucleotide sequence ID" value="NZ_QICD01000002.1"/>
</dbReference>
<dbReference type="PANTHER" id="PTHR43133">
    <property type="entry name" value="RNA POLYMERASE ECF-TYPE SIGMA FACTO"/>
    <property type="match status" value="1"/>
</dbReference>
<feature type="domain" description="RNA polymerase sigma factor 70 region 4 type 2" evidence="6">
    <location>
        <begin position="103"/>
        <end position="153"/>
    </location>
</feature>
<dbReference type="CDD" id="cd06171">
    <property type="entry name" value="Sigma70_r4"/>
    <property type="match status" value="1"/>
</dbReference>
<accession>A0A3N0BJ41</accession>
<dbReference type="AlphaFoldDB" id="A0A3N0BJ41"/>
<evidence type="ECO:0000313" key="7">
    <source>
        <dbReference type="EMBL" id="RNL48304.1"/>
    </source>
</evidence>
<gene>
    <name evidence="7" type="ORF">DMP08_01410</name>
</gene>
<keyword evidence="3" id="KW-0731">Sigma factor</keyword>
<dbReference type="InterPro" id="IPR014284">
    <property type="entry name" value="RNA_pol_sigma-70_dom"/>
</dbReference>
<dbReference type="InterPro" id="IPR013324">
    <property type="entry name" value="RNA_pol_sigma_r3/r4-like"/>
</dbReference>
<dbReference type="Gene3D" id="1.10.1740.10">
    <property type="match status" value="1"/>
</dbReference>
<keyword evidence="8" id="KW-1185">Reference proteome</keyword>
<evidence type="ECO:0000259" key="5">
    <source>
        <dbReference type="Pfam" id="PF04542"/>
    </source>
</evidence>
<comment type="similarity">
    <text evidence="1">Belongs to the sigma-70 factor family. ECF subfamily.</text>
</comment>
<evidence type="ECO:0000313" key="8">
    <source>
        <dbReference type="Proteomes" id="UP000278632"/>
    </source>
</evidence>
<dbReference type="PANTHER" id="PTHR43133:SF60">
    <property type="entry name" value="RNA POLYMERASE SIGMA FACTOR SIGV"/>
    <property type="match status" value="1"/>
</dbReference>
<dbReference type="GO" id="GO:0006352">
    <property type="term" value="P:DNA-templated transcription initiation"/>
    <property type="evidence" value="ECO:0007669"/>
    <property type="project" value="InterPro"/>
</dbReference>
<dbReference type="InterPro" id="IPR013249">
    <property type="entry name" value="RNA_pol_sigma70_r4_t2"/>
</dbReference>
<keyword evidence="4" id="KW-0804">Transcription</keyword>
<dbReference type="InterPro" id="IPR007627">
    <property type="entry name" value="RNA_pol_sigma70_r2"/>
</dbReference>
<protein>
    <submittedName>
        <fullName evidence="7">RNA polymerase subunit sigma-24</fullName>
    </submittedName>
</protein>
<dbReference type="SUPFAM" id="SSF88659">
    <property type="entry name" value="Sigma3 and sigma4 domains of RNA polymerase sigma factors"/>
    <property type="match status" value="1"/>
</dbReference>
<dbReference type="GO" id="GO:0003677">
    <property type="term" value="F:DNA binding"/>
    <property type="evidence" value="ECO:0007669"/>
    <property type="project" value="InterPro"/>
</dbReference>
<dbReference type="InterPro" id="IPR013325">
    <property type="entry name" value="RNA_pol_sigma_r2"/>
</dbReference>
<evidence type="ECO:0000256" key="4">
    <source>
        <dbReference type="ARBA" id="ARBA00023163"/>
    </source>
</evidence>
<dbReference type="NCBIfam" id="TIGR02937">
    <property type="entry name" value="sigma70-ECF"/>
    <property type="match status" value="1"/>
</dbReference>
<evidence type="ECO:0000256" key="2">
    <source>
        <dbReference type="ARBA" id="ARBA00023015"/>
    </source>
</evidence>
<organism evidence="7 8">
    <name type="scientific">Paraeggerthella hongkongensis</name>
    <dbReference type="NCBI Taxonomy" id="230658"/>
    <lineage>
        <taxon>Bacteria</taxon>
        <taxon>Bacillati</taxon>
        <taxon>Actinomycetota</taxon>
        <taxon>Coriobacteriia</taxon>
        <taxon>Eggerthellales</taxon>
        <taxon>Eggerthellaceae</taxon>
        <taxon>Paraeggerthella</taxon>
    </lineage>
</organism>
<dbReference type="Pfam" id="PF04542">
    <property type="entry name" value="Sigma70_r2"/>
    <property type="match status" value="1"/>
</dbReference>
<keyword evidence="2" id="KW-0805">Transcription regulation</keyword>
<dbReference type="Gene3D" id="1.10.10.10">
    <property type="entry name" value="Winged helix-like DNA-binding domain superfamily/Winged helix DNA-binding domain"/>
    <property type="match status" value="1"/>
</dbReference>
<evidence type="ECO:0000256" key="3">
    <source>
        <dbReference type="ARBA" id="ARBA00023082"/>
    </source>
</evidence>